<feature type="region of interest" description="Disordered" evidence="2">
    <location>
        <begin position="29"/>
        <end position="151"/>
    </location>
</feature>
<feature type="compositionally biased region" description="Low complexity" evidence="2">
    <location>
        <begin position="120"/>
        <end position="139"/>
    </location>
</feature>
<feature type="region of interest" description="Disordered" evidence="2">
    <location>
        <begin position="402"/>
        <end position="449"/>
    </location>
</feature>
<dbReference type="EMBL" id="KZ613945">
    <property type="protein sequence ID" value="PMD40902.1"/>
    <property type="molecule type" value="Genomic_DNA"/>
</dbReference>
<feature type="coiled-coil region" evidence="1">
    <location>
        <begin position="327"/>
        <end position="393"/>
    </location>
</feature>
<feature type="compositionally biased region" description="Polar residues" evidence="2">
    <location>
        <begin position="295"/>
        <end position="304"/>
    </location>
</feature>
<evidence type="ECO:0000313" key="3">
    <source>
        <dbReference type="EMBL" id="PMD40902.1"/>
    </source>
</evidence>
<keyword evidence="4" id="KW-1185">Reference proteome</keyword>
<gene>
    <name evidence="3" type="ORF">L207DRAFT_512332</name>
</gene>
<accession>A0A2J6RQW7</accession>
<dbReference type="Proteomes" id="UP000235786">
    <property type="component" value="Unassembled WGS sequence"/>
</dbReference>
<evidence type="ECO:0000256" key="2">
    <source>
        <dbReference type="SAM" id="MobiDB-lite"/>
    </source>
</evidence>
<evidence type="ECO:0000313" key="4">
    <source>
        <dbReference type="Proteomes" id="UP000235786"/>
    </source>
</evidence>
<dbReference type="OrthoDB" id="3553547at2759"/>
<sequence length="449" mass="50643">MSVRASPSPIVAEDRARPLTLITHSLTLDEADRSWRDRRKISDPPAPSYTGPGSQEREGRASGMQNADIAMTATPHPPPHHTRGRPPSGSTRVNTAIDKPVVQHSLSSTDRESKDSPARSSQVSFRMSNSSNSSHAGDSQAKGQGPPSISDVATESRILRPGSAAATEWDRIQSLRSQNWSLRSQIREMRNHLRHLQLEKSKADDILFRRLTIQGLGMGQGSYIPHGQKTLPELMQDCQAARDAYGPMEDDCNQLEDKLNGLEFELDRLEQAFYKRPPDEISVLSERPPTPAGVNDSQQYSSSVGEEEEEIEYHPAVVRYLSKMGDHDLLQERLDELLDDKRGLEEEQNKRLRLGLVLDIEDQQWLDHAHTQEEELLVQIRALEKDLEVMKQDCLAKGLVDEDGEPVEFQIQEQRSFDNEEDLNPLGQKSENQHQPEQGHELRSLQQDQ</sequence>
<keyword evidence="1" id="KW-0175">Coiled coil</keyword>
<feature type="region of interest" description="Disordered" evidence="2">
    <location>
        <begin position="277"/>
        <end position="310"/>
    </location>
</feature>
<protein>
    <submittedName>
        <fullName evidence="3">Uncharacterized protein</fullName>
    </submittedName>
</protein>
<dbReference type="STRING" id="1149755.A0A2J6RQW7"/>
<reference evidence="3 4" key="1">
    <citation type="submission" date="2016-04" db="EMBL/GenBank/DDBJ databases">
        <title>A degradative enzymes factory behind the ericoid mycorrhizal symbiosis.</title>
        <authorList>
            <consortium name="DOE Joint Genome Institute"/>
            <person name="Martino E."/>
            <person name="Morin E."/>
            <person name="Grelet G."/>
            <person name="Kuo A."/>
            <person name="Kohler A."/>
            <person name="Daghino S."/>
            <person name="Barry K."/>
            <person name="Choi C."/>
            <person name="Cichocki N."/>
            <person name="Clum A."/>
            <person name="Copeland A."/>
            <person name="Hainaut M."/>
            <person name="Haridas S."/>
            <person name="Labutti K."/>
            <person name="Lindquist E."/>
            <person name="Lipzen A."/>
            <person name="Khouja H.-R."/>
            <person name="Murat C."/>
            <person name="Ohm R."/>
            <person name="Olson A."/>
            <person name="Spatafora J."/>
            <person name="Veneault-Fourrey C."/>
            <person name="Henrissat B."/>
            <person name="Grigoriev I."/>
            <person name="Martin F."/>
            <person name="Perotto S."/>
        </authorList>
    </citation>
    <scope>NUCLEOTIDE SEQUENCE [LARGE SCALE GENOMIC DNA]</scope>
    <source>
        <strain evidence="3 4">F</strain>
    </source>
</reference>
<name>A0A2J6RQW7_HYAVF</name>
<proteinExistence type="predicted"/>
<evidence type="ECO:0000256" key="1">
    <source>
        <dbReference type="SAM" id="Coils"/>
    </source>
</evidence>
<organism evidence="3 4">
    <name type="scientific">Hyaloscypha variabilis (strain UAMH 11265 / GT02V1 / F)</name>
    <name type="common">Meliniomyces variabilis</name>
    <dbReference type="NCBI Taxonomy" id="1149755"/>
    <lineage>
        <taxon>Eukaryota</taxon>
        <taxon>Fungi</taxon>
        <taxon>Dikarya</taxon>
        <taxon>Ascomycota</taxon>
        <taxon>Pezizomycotina</taxon>
        <taxon>Leotiomycetes</taxon>
        <taxon>Helotiales</taxon>
        <taxon>Hyaloscyphaceae</taxon>
        <taxon>Hyaloscypha</taxon>
        <taxon>Hyaloscypha variabilis</taxon>
    </lineage>
</organism>
<dbReference type="AlphaFoldDB" id="A0A2J6RQW7"/>
<feature type="compositionally biased region" description="Basic and acidic residues" evidence="2">
    <location>
        <begin position="431"/>
        <end position="443"/>
    </location>
</feature>